<evidence type="ECO:0000313" key="1">
    <source>
        <dbReference type="EMBL" id="MDN3567016.1"/>
    </source>
</evidence>
<evidence type="ECO:0000313" key="2">
    <source>
        <dbReference type="Proteomes" id="UP001529369"/>
    </source>
</evidence>
<name>A0ABT8AC37_9PROT</name>
<gene>
    <name evidence="1" type="ORF">QWZ14_21770</name>
</gene>
<reference evidence="2" key="1">
    <citation type="journal article" date="2019" name="Int. J. Syst. Evol. Microbiol.">
        <title>The Global Catalogue of Microorganisms (GCM) 10K type strain sequencing project: providing services to taxonomists for standard genome sequencing and annotation.</title>
        <authorList>
            <consortium name="The Broad Institute Genomics Platform"/>
            <consortium name="The Broad Institute Genome Sequencing Center for Infectious Disease"/>
            <person name="Wu L."/>
            <person name="Ma J."/>
        </authorList>
    </citation>
    <scope>NUCLEOTIDE SEQUENCE [LARGE SCALE GENOMIC DNA]</scope>
    <source>
        <strain evidence="2">CECT 7131</strain>
    </source>
</reference>
<comment type="caution">
    <text evidence="1">The sequence shown here is derived from an EMBL/GenBank/DDBJ whole genome shotgun (WGS) entry which is preliminary data.</text>
</comment>
<dbReference type="Proteomes" id="UP001529369">
    <property type="component" value="Unassembled WGS sequence"/>
</dbReference>
<sequence>MSDPVAAVAEASATGETAAIFADIRAVYGVGVVNLIWRHLATLPGALPWAWGAVRPLYVDGRIAREAAAVRAARRLPLVPVLPPEVLAAAGLDATAQARITAVLDAYERTNPMALVALAVLRQALDGGAGQAAPAGPAVPPEAAIPLPPLLRLEAMAPETAALVLRLNGLGAGPEPILASMYRTLAHWPPYLALAWAQLAPLGGLPATIAEVLALAQSRAAGLHPAAAVSLPEAQRPAVRAAIDRFSGDAIARMVVLCGTLRRAMPT</sequence>
<accession>A0ABT8AC37</accession>
<dbReference type="Gene3D" id="1.20.1290.10">
    <property type="entry name" value="AhpD-like"/>
    <property type="match status" value="1"/>
</dbReference>
<dbReference type="RefSeq" id="WP_290319016.1">
    <property type="nucleotide sequence ID" value="NZ_JAUFPN010000184.1"/>
</dbReference>
<proteinExistence type="predicted"/>
<dbReference type="EMBL" id="JAUFPN010000184">
    <property type="protein sequence ID" value="MDN3567016.1"/>
    <property type="molecule type" value="Genomic_DNA"/>
</dbReference>
<keyword evidence="2" id="KW-1185">Reference proteome</keyword>
<organism evidence="1 2">
    <name type="scientific">Paeniroseomonas aquatica</name>
    <dbReference type="NCBI Taxonomy" id="373043"/>
    <lineage>
        <taxon>Bacteria</taxon>
        <taxon>Pseudomonadati</taxon>
        <taxon>Pseudomonadota</taxon>
        <taxon>Alphaproteobacteria</taxon>
        <taxon>Acetobacterales</taxon>
        <taxon>Acetobacteraceae</taxon>
        <taxon>Paeniroseomonas</taxon>
    </lineage>
</organism>
<dbReference type="InterPro" id="IPR029032">
    <property type="entry name" value="AhpD-like"/>
</dbReference>
<protein>
    <submittedName>
        <fullName evidence="1">Uncharacterized protein</fullName>
    </submittedName>
</protein>